<reference evidence="4" key="1">
    <citation type="submission" date="2016-10" db="EMBL/GenBank/DDBJ databases">
        <authorList>
            <person name="Varghese N."/>
            <person name="Submissions S."/>
        </authorList>
    </citation>
    <scope>NUCLEOTIDE SEQUENCE [LARGE SCALE GENOMIC DNA]</scope>
    <source>
        <strain evidence="4">CGMCC 1.4250</strain>
    </source>
</reference>
<feature type="domain" description="Thioesterase" evidence="2">
    <location>
        <begin position="2"/>
        <end position="224"/>
    </location>
</feature>
<dbReference type="Pfam" id="PF00975">
    <property type="entry name" value="Thioesterase"/>
    <property type="match status" value="1"/>
</dbReference>
<accession>A0A1I4H5J1</accession>
<dbReference type="PANTHER" id="PTHR11487:SF0">
    <property type="entry name" value="S-ACYL FATTY ACID SYNTHASE THIOESTERASE, MEDIUM CHAIN"/>
    <property type="match status" value="1"/>
</dbReference>
<keyword evidence="4" id="KW-1185">Reference proteome</keyword>
<dbReference type="PANTHER" id="PTHR11487">
    <property type="entry name" value="THIOESTERASE"/>
    <property type="match status" value="1"/>
</dbReference>
<comment type="similarity">
    <text evidence="1">Belongs to the thioesterase family.</text>
</comment>
<evidence type="ECO:0000313" key="3">
    <source>
        <dbReference type="EMBL" id="SFL37548.1"/>
    </source>
</evidence>
<dbReference type="SUPFAM" id="SSF53474">
    <property type="entry name" value="alpha/beta-Hydrolases"/>
    <property type="match status" value="1"/>
</dbReference>
<dbReference type="STRING" id="334253.SAMN04487943_101238"/>
<evidence type="ECO:0000256" key="1">
    <source>
        <dbReference type="ARBA" id="ARBA00007169"/>
    </source>
</evidence>
<dbReference type="InterPro" id="IPR001031">
    <property type="entry name" value="Thioesterase"/>
</dbReference>
<organism evidence="3 4">
    <name type="scientific">Gracilibacillus orientalis</name>
    <dbReference type="NCBI Taxonomy" id="334253"/>
    <lineage>
        <taxon>Bacteria</taxon>
        <taxon>Bacillati</taxon>
        <taxon>Bacillota</taxon>
        <taxon>Bacilli</taxon>
        <taxon>Bacillales</taxon>
        <taxon>Bacillaceae</taxon>
        <taxon>Gracilibacillus</taxon>
    </lineage>
</organism>
<gene>
    <name evidence="3" type="ORF">SAMN04487943_101238</name>
</gene>
<protein>
    <submittedName>
        <fullName evidence="3">Surfactin synthase thioesterase subunit</fullName>
    </submittedName>
</protein>
<evidence type="ECO:0000313" key="4">
    <source>
        <dbReference type="Proteomes" id="UP000198565"/>
    </source>
</evidence>
<dbReference type="InterPro" id="IPR029058">
    <property type="entry name" value="AB_hydrolase_fold"/>
</dbReference>
<dbReference type="AlphaFoldDB" id="A0A1I4H5J1"/>
<dbReference type="EMBL" id="FOTR01000001">
    <property type="protein sequence ID" value="SFL37548.1"/>
    <property type="molecule type" value="Genomic_DNA"/>
</dbReference>
<name>A0A1I4H5J1_9BACI</name>
<evidence type="ECO:0000259" key="2">
    <source>
        <dbReference type="Pfam" id="PF00975"/>
    </source>
</evidence>
<dbReference type="GO" id="GO:0008610">
    <property type="term" value="P:lipid biosynthetic process"/>
    <property type="evidence" value="ECO:0007669"/>
    <property type="project" value="TreeGrafter"/>
</dbReference>
<dbReference type="RefSeq" id="WP_091479940.1">
    <property type="nucleotide sequence ID" value="NZ_FOTR01000001.1"/>
</dbReference>
<sequence length="228" mass="26832">MRLFCLPYAGGSASAYYKWKNYLSDKIVLEPIELKGRGKRFNEPFYSNFEEVIEDVYGYISDNTDSDYAIFGHSMGSLIAYELYYKIQESNMKKPKHLFFSSYKAPHNKRNNLIKKLTDQDLINRIRNLGGTQEELLQNEEFLDIYLPIIRNDFELINSYTYSKKANQILCDITLLYGNEEVLKFEDMLDWQSHSQGKSTVYELEGNHFYINDNIEQISDILNRTLLE</sequence>
<dbReference type="Proteomes" id="UP000198565">
    <property type="component" value="Unassembled WGS sequence"/>
</dbReference>
<dbReference type="InterPro" id="IPR012223">
    <property type="entry name" value="TEII"/>
</dbReference>
<proteinExistence type="inferred from homology"/>
<dbReference type="OrthoDB" id="2213423at2"/>
<dbReference type="Gene3D" id="3.40.50.1820">
    <property type="entry name" value="alpha/beta hydrolase"/>
    <property type="match status" value="1"/>
</dbReference>